<name>A0ABT3I549_9GAMM</name>
<evidence type="ECO:0000256" key="4">
    <source>
        <dbReference type="SAM" id="Phobius"/>
    </source>
</evidence>
<organism evidence="7 8">
    <name type="scientific">Shewanella subflava</name>
    <dbReference type="NCBI Taxonomy" id="2986476"/>
    <lineage>
        <taxon>Bacteria</taxon>
        <taxon>Pseudomonadati</taxon>
        <taxon>Pseudomonadota</taxon>
        <taxon>Gammaproteobacteria</taxon>
        <taxon>Alteromonadales</taxon>
        <taxon>Shewanellaceae</taxon>
        <taxon>Shewanella</taxon>
    </lineage>
</organism>
<feature type="signal peptide" evidence="5">
    <location>
        <begin position="1"/>
        <end position="22"/>
    </location>
</feature>
<keyword evidence="7" id="KW-0548">Nucleotidyltransferase</keyword>
<evidence type="ECO:0000259" key="6">
    <source>
        <dbReference type="PROSITE" id="PS50887"/>
    </source>
</evidence>
<gene>
    <name evidence="7" type="ORF">OHT75_01740</name>
</gene>
<dbReference type="PANTHER" id="PTHR45138">
    <property type="entry name" value="REGULATORY COMPONENTS OF SENSORY TRANSDUCTION SYSTEM"/>
    <property type="match status" value="1"/>
</dbReference>
<comment type="caution">
    <text evidence="7">The sequence shown here is derived from an EMBL/GenBank/DDBJ whole genome shotgun (WGS) entry which is preliminary data.</text>
</comment>
<evidence type="ECO:0000313" key="8">
    <source>
        <dbReference type="Proteomes" id="UP001163714"/>
    </source>
</evidence>
<feature type="transmembrane region" description="Helical" evidence="4">
    <location>
        <begin position="383"/>
        <end position="405"/>
    </location>
</feature>
<keyword evidence="3" id="KW-0175">Coiled coil</keyword>
<dbReference type="Proteomes" id="UP001163714">
    <property type="component" value="Unassembled WGS sequence"/>
</dbReference>
<evidence type="ECO:0000256" key="1">
    <source>
        <dbReference type="ARBA" id="ARBA00012528"/>
    </source>
</evidence>
<proteinExistence type="predicted"/>
<dbReference type="SUPFAM" id="SSF55073">
    <property type="entry name" value="Nucleotide cyclase"/>
    <property type="match status" value="1"/>
</dbReference>
<keyword evidence="4" id="KW-0472">Membrane</keyword>
<dbReference type="Gene3D" id="1.25.40.10">
    <property type="entry name" value="Tetratricopeptide repeat domain"/>
    <property type="match status" value="2"/>
</dbReference>
<reference evidence="7" key="1">
    <citation type="submission" date="2022-10" db="EMBL/GenBank/DDBJ databases">
        <title>Shewanella flava sp. nov, isolated from the estuary of the Fenhe River into the Yellow River.</title>
        <authorList>
            <person name="Li Y."/>
        </authorList>
    </citation>
    <scope>NUCLEOTIDE SEQUENCE</scope>
    <source>
        <strain evidence="7">FYR11-62</strain>
    </source>
</reference>
<keyword evidence="4" id="KW-0812">Transmembrane</keyword>
<keyword evidence="4" id="KW-1133">Transmembrane helix</keyword>
<accession>A0ABT3I549</accession>
<evidence type="ECO:0000256" key="2">
    <source>
        <dbReference type="ARBA" id="ARBA00034247"/>
    </source>
</evidence>
<feature type="chain" id="PRO_5046940342" description="diguanylate cyclase" evidence="5">
    <location>
        <begin position="23"/>
        <end position="580"/>
    </location>
</feature>
<dbReference type="InterPro" id="IPR000160">
    <property type="entry name" value="GGDEF_dom"/>
</dbReference>
<dbReference type="NCBIfam" id="TIGR00254">
    <property type="entry name" value="GGDEF"/>
    <property type="match status" value="1"/>
</dbReference>
<protein>
    <recommendedName>
        <fullName evidence="1">diguanylate cyclase</fullName>
        <ecNumber evidence="1">2.7.7.65</ecNumber>
    </recommendedName>
</protein>
<feature type="coiled-coil region" evidence="3">
    <location>
        <begin position="344"/>
        <end position="371"/>
    </location>
</feature>
<dbReference type="Pfam" id="PF00990">
    <property type="entry name" value="GGDEF"/>
    <property type="match status" value="1"/>
</dbReference>
<dbReference type="SUPFAM" id="SSF48452">
    <property type="entry name" value="TPR-like"/>
    <property type="match status" value="2"/>
</dbReference>
<keyword evidence="8" id="KW-1185">Reference proteome</keyword>
<feature type="domain" description="GGDEF" evidence="6">
    <location>
        <begin position="444"/>
        <end position="577"/>
    </location>
</feature>
<evidence type="ECO:0000256" key="3">
    <source>
        <dbReference type="SAM" id="Coils"/>
    </source>
</evidence>
<dbReference type="PROSITE" id="PS50887">
    <property type="entry name" value="GGDEF"/>
    <property type="match status" value="1"/>
</dbReference>
<evidence type="ECO:0000256" key="5">
    <source>
        <dbReference type="SAM" id="SignalP"/>
    </source>
</evidence>
<dbReference type="InterPro" id="IPR011990">
    <property type="entry name" value="TPR-like_helical_dom_sf"/>
</dbReference>
<comment type="catalytic activity">
    <reaction evidence="2">
        <text>2 GTP = 3',3'-c-di-GMP + 2 diphosphate</text>
        <dbReference type="Rhea" id="RHEA:24898"/>
        <dbReference type="ChEBI" id="CHEBI:33019"/>
        <dbReference type="ChEBI" id="CHEBI:37565"/>
        <dbReference type="ChEBI" id="CHEBI:58805"/>
        <dbReference type="EC" id="2.7.7.65"/>
    </reaction>
</comment>
<dbReference type="CDD" id="cd01949">
    <property type="entry name" value="GGDEF"/>
    <property type="match status" value="1"/>
</dbReference>
<dbReference type="Gene3D" id="3.30.70.270">
    <property type="match status" value="1"/>
</dbReference>
<dbReference type="PANTHER" id="PTHR45138:SF9">
    <property type="entry name" value="DIGUANYLATE CYCLASE DGCM-RELATED"/>
    <property type="match status" value="1"/>
</dbReference>
<sequence length="580" mass="66679">MTLKRLICGFFIPLFFASSVFASQNFDERLAQLDKLLQTDLPQAEMVFTELAPSVSQFTRPQLATYHTLSSIKHLYLSELEQAHHSLDIALSFEPSEELLTRIYLYKVTIYLMQRNYEAAFSMLEMNLSRIESYQDNRLKVASYVRLLNILLDLNAYDEMRDTANLVLDINQGQDTKNECYAKLYLAVATLKLTQYPLANDLFKDSQIYCAANEQPLIANMSIKGQAQSYFELGQLVQARPMFETALAGYETFRFQLEINEVKAYLSKIYFYQKDYDRAAEYAQELSKLNDDKVNQFAKKQANEVLAMLASKDGDYAKAYQYQLIAHTLDLQYLDDKTNKQNAYQMARFNNAETKRENKSLQQERMLMMQQKDLMLKEKSSSMMFSTLLFGVCIGLVLLLLTAWLQRNQFRRQAQRDGLTGIYNRQTGLDLAEDELVQVLTNKSHFSVMILDLDFFKSINDRFGHATGDWTIKKVAHVIQDIIRPTDIFCRMGGEEFVLYLPNTELSAALILAESIRSEIDNINTKYSGHNFSITISIGLSTLEEGDLSLDPLLSRADIALYESKRQGRNKALIYQPSFA</sequence>
<dbReference type="SMART" id="SM00267">
    <property type="entry name" value="GGDEF"/>
    <property type="match status" value="1"/>
</dbReference>
<dbReference type="EMBL" id="JAPDMX010000002">
    <property type="protein sequence ID" value="MCW3171196.1"/>
    <property type="molecule type" value="Genomic_DNA"/>
</dbReference>
<evidence type="ECO:0000313" key="7">
    <source>
        <dbReference type="EMBL" id="MCW3171196.1"/>
    </source>
</evidence>
<dbReference type="InterPro" id="IPR043128">
    <property type="entry name" value="Rev_trsase/Diguanyl_cyclase"/>
</dbReference>
<dbReference type="EC" id="2.7.7.65" evidence="1"/>
<keyword evidence="7" id="KW-0808">Transferase</keyword>
<dbReference type="RefSeq" id="WP_264724663.1">
    <property type="nucleotide sequence ID" value="NZ_JAPDMX010000002.1"/>
</dbReference>
<dbReference type="InterPro" id="IPR050469">
    <property type="entry name" value="Diguanylate_Cyclase"/>
</dbReference>
<dbReference type="GO" id="GO:0052621">
    <property type="term" value="F:diguanylate cyclase activity"/>
    <property type="evidence" value="ECO:0007669"/>
    <property type="project" value="UniProtKB-EC"/>
</dbReference>
<dbReference type="InterPro" id="IPR029787">
    <property type="entry name" value="Nucleotide_cyclase"/>
</dbReference>
<keyword evidence="5" id="KW-0732">Signal</keyword>